<evidence type="ECO:0000313" key="1">
    <source>
        <dbReference type="EMBL" id="KLO05997.1"/>
    </source>
</evidence>
<sequence length="596" mass="66865">MGVDPEAARKTTRAANRSYFLDISCAWAANFSAARKLPFNDTFSVFRARGSGWLRTTTTSHSGPVSQPSNRHMMSDLFESKEYHESTYLVLFDKSLDSKLIHIIKQICQCKLCRAARNEHVKSGFKTKLGAASISSLIPDILQEIFEHGCSTSASFIPNRTVAPALAYSQVCRSWRSLALAQSTLWSSFSWGYERSDNYKELEDFTLVPLWDLYLSRSGQALLEVTLYFYMSDTPELREHLLDSIFNEQHRLKGLYMKCGVLVNVLPETKAYLLSAAPNLRFLNIDVAILDETLRPAPLKKAITVDLSSLTSLQELAACGNVLLKGKLPVNVLDSLRTLSYWPSDIVTSHNSASQASLFHAPDIHSSGFSGESVGALPLSSRYLTLCHLRELRLRLSARDAEIADSILADSDISALEELTIEFFGEPIDVYRRRRWTHGKVLKTLKVLMLIWSQEGTQDPLFDEDLRRFLQCTPALKALNIVADWISPQTLSLLTLRSFEDTSSASDENVCPSLEDIALSRNVKVIRNISTQHVVDLISSRWRPHDSAGLTEINLCLDLSDYDRDGQVDLCTVEPLCSFIKQGLKVYFALDIMAIM</sequence>
<dbReference type="InParanoid" id="A0A0H2R3T3"/>
<dbReference type="Gene3D" id="1.20.1280.50">
    <property type="match status" value="1"/>
</dbReference>
<dbReference type="Gene3D" id="3.80.10.10">
    <property type="entry name" value="Ribonuclease Inhibitor"/>
    <property type="match status" value="1"/>
</dbReference>
<name>A0A0H2R3T3_9AGAM</name>
<dbReference type="EMBL" id="KQ086248">
    <property type="protein sequence ID" value="KLO05997.1"/>
    <property type="molecule type" value="Genomic_DNA"/>
</dbReference>
<dbReference type="SUPFAM" id="SSF52047">
    <property type="entry name" value="RNI-like"/>
    <property type="match status" value="1"/>
</dbReference>
<proteinExistence type="predicted"/>
<evidence type="ECO:0000313" key="2">
    <source>
        <dbReference type="Proteomes" id="UP000053477"/>
    </source>
</evidence>
<dbReference type="InterPro" id="IPR032675">
    <property type="entry name" value="LRR_dom_sf"/>
</dbReference>
<organism evidence="1 2">
    <name type="scientific">Schizopora paradoxa</name>
    <dbReference type="NCBI Taxonomy" id="27342"/>
    <lineage>
        <taxon>Eukaryota</taxon>
        <taxon>Fungi</taxon>
        <taxon>Dikarya</taxon>
        <taxon>Basidiomycota</taxon>
        <taxon>Agaricomycotina</taxon>
        <taxon>Agaricomycetes</taxon>
        <taxon>Hymenochaetales</taxon>
        <taxon>Schizoporaceae</taxon>
        <taxon>Schizopora</taxon>
    </lineage>
</organism>
<dbReference type="Proteomes" id="UP000053477">
    <property type="component" value="Unassembled WGS sequence"/>
</dbReference>
<dbReference type="OrthoDB" id="2269034at2759"/>
<accession>A0A0H2R3T3</accession>
<gene>
    <name evidence="1" type="ORF">SCHPADRAFT_987179</name>
</gene>
<dbReference type="AlphaFoldDB" id="A0A0H2R3T3"/>
<reference evidence="1 2" key="1">
    <citation type="submission" date="2015-04" db="EMBL/GenBank/DDBJ databases">
        <title>Complete genome sequence of Schizopora paradoxa KUC8140, a cosmopolitan wood degrader in East Asia.</title>
        <authorList>
            <consortium name="DOE Joint Genome Institute"/>
            <person name="Min B."/>
            <person name="Park H."/>
            <person name="Jang Y."/>
            <person name="Kim J.-J."/>
            <person name="Kim K.H."/>
            <person name="Pangilinan J."/>
            <person name="Lipzen A."/>
            <person name="Riley R."/>
            <person name="Grigoriev I.V."/>
            <person name="Spatafora J.W."/>
            <person name="Choi I.-G."/>
        </authorList>
    </citation>
    <scope>NUCLEOTIDE SEQUENCE [LARGE SCALE GENOMIC DNA]</scope>
    <source>
        <strain evidence="1 2">KUC8140</strain>
    </source>
</reference>
<protein>
    <submittedName>
        <fullName evidence="1">Uncharacterized protein</fullName>
    </submittedName>
</protein>
<keyword evidence="2" id="KW-1185">Reference proteome</keyword>